<evidence type="ECO:0000313" key="1">
    <source>
        <dbReference type="EMBL" id="CAF9917731.1"/>
    </source>
</evidence>
<reference evidence="1" key="1">
    <citation type="submission" date="2021-03" db="EMBL/GenBank/DDBJ databases">
        <authorList>
            <person name="Tagirdzhanova G."/>
        </authorList>
    </citation>
    <scope>NUCLEOTIDE SEQUENCE</scope>
</reference>
<name>A0A8H3F3Y0_9LECA</name>
<comment type="caution">
    <text evidence="1">The sequence shown here is derived from an EMBL/GenBank/DDBJ whole genome shotgun (WGS) entry which is preliminary data.</text>
</comment>
<protein>
    <submittedName>
        <fullName evidence="1">Uncharacterized protein</fullName>
    </submittedName>
</protein>
<dbReference type="OrthoDB" id="3932329at2759"/>
<organism evidence="1 2">
    <name type="scientific">Gomphillus americanus</name>
    <dbReference type="NCBI Taxonomy" id="1940652"/>
    <lineage>
        <taxon>Eukaryota</taxon>
        <taxon>Fungi</taxon>
        <taxon>Dikarya</taxon>
        <taxon>Ascomycota</taxon>
        <taxon>Pezizomycotina</taxon>
        <taxon>Lecanoromycetes</taxon>
        <taxon>OSLEUM clade</taxon>
        <taxon>Ostropomycetidae</taxon>
        <taxon>Ostropales</taxon>
        <taxon>Graphidaceae</taxon>
        <taxon>Gomphilloideae</taxon>
        <taxon>Gomphillus</taxon>
    </lineage>
</organism>
<proteinExistence type="predicted"/>
<dbReference type="Proteomes" id="UP000664169">
    <property type="component" value="Unassembled WGS sequence"/>
</dbReference>
<dbReference type="EMBL" id="CAJPDQ010000012">
    <property type="protein sequence ID" value="CAF9917731.1"/>
    <property type="molecule type" value="Genomic_DNA"/>
</dbReference>
<gene>
    <name evidence="1" type="ORF">GOMPHAMPRED_001362</name>
</gene>
<evidence type="ECO:0000313" key="2">
    <source>
        <dbReference type="Proteomes" id="UP000664169"/>
    </source>
</evidence>
<dbReference type="AlphaFoldDB" id="A0A8H3F3Y0"/>
<sequence length="218" mass="25995">MADVLNVIKARAFETLHCDPMGNTIVLFEPSRYCGMDFLQEHDEWVPKDPSERKVNVWLADPTILEEPGDRKEMPLGKWLAAKVPTEILYEIFIYTYDLEEALPSACDYIFPQSWWLEAIRSVVWMKGLILSTKEPFYNWERLARDISRIDESYFPGIDGLRNRKRIWQLISNMREADMFGLQTQNYKDLSPYMLWLDDNKDWCWKSWTELLTWNDYS</sequence>
<keyword evidence="2" id="KW-1185">Reference proteome</keyword>
<accession>A0A8H3F3Y0</accession>